<dbReference type="SMART" id="SM00799">
    <property type="entry name" value="DENN"/>
    <property type="match status" value="1"/>
</dbReference>
<proteinExistence type="inferred from homology"/>
<evidence type="ECO:0000256" key="3">
    <source>
        <dbReference type="ARBA" id="ARBA00022737"/>
    </source>
</evidence>
<feature type="region of interest" description="Disordered" evidence="6">
    <location>
        <begin position="519"/>
        <end position="556"/>
    </location>
</feature>
<dbReference type="SUPFAM" id="SSF140741">
    <property type="entry name" value="RUN domain-like"/>
    <property type="match status" value="2"/>
</dbReference>
<evidence type="ECO:0000313" key="10">
    <source>
        <dbReference type="EMBL" id="JAP57453.1"/>
    </source>
</evidence>
<feature type="region of interest" description="Disordered" evidence="6">
    <location>
        <begin position="454"/>
        <end position="507"/>
    </location>
</feature>
<evidence type="ECO:0000259" key="9">
    <source>
        <dbReference type="PROSITE" id="PS50826"/>
    </source>
</evidence>
<dbReference type="Gene3D" id="2.60.60.20">
    <property type="entry name" value="PLAT/LH2 domain"/>
    <property type="match status" value="1"/>
</dbReference>
<dbReference type="Pfam" id="PF03456">
    <property type="entry name" value="uDENN"/>
    <property type="match status" value="1"/>
</dbReference>
<evidence type="ECO:0000256" key="5">
    <source>
        <dbReference type="PROSITE-ProRule" id="PRU00152"/>
    </source>
</evidence>
<organism evidence="10">
    <name type="scientific">Schistocephalus solidus</name>
    <name type="common">Tapeworm</name>
    <dbReference type="NCBI Taxonomy" id="70667"/>
    <lineage>
        <taxon>Eukaryota</taxon>
        <taxon>Metazoa</taxon>
        <taxon>Spiralia</taxon>
        <taxon>Lophotrochozoa</taxon>
        <taxon>Platyhelminthes</taxon>
        <taxon>Cestoda</taxon>
        <taxon>Eucestoda</taxon>
        <taxon>Diphyllobothriidea</taxon>
        <taxon>Diphyllobothriidae</taxon>
        <taxon>Schistocephalus</taxon>
    </lineage>
</organism>
<feature type="compositionally biased region" description="Polar residues" evidence="6">
    <location>
        <begin position="1065"/>
        <end position="1077"/>
    </location>
</feature>
<dbReference type="GO" id="GO:0031267">
    <property type="term" value="F:small GTPase binding"/>
    <property type="evidence" value="ECO:0007669"/>
    <property type="project" value="InterPro"/>
</dbReference>
<dbReference type="Gene3D" id="1.20.58.900">
    <property type="match status" value="3"/>
</dbReference>
<dbReference type="SUPFAM" id="SSF49723">
    <property type="entry name" value="Lipase/lipooxygenase domain (PLAT/LH2 domain)"/>
    <property type="match status" value="1"/>
</dbReference>
<dbReference type="InterPro" id="IPR037516">
    <property type="entry name" value="Tripartite_DENN"/>
</dbReference>
<feature type="domain" description="UDENN" evidence="8">
    <location>
        <begin position="25"/>
        <end position="692"/>
    </location>
</feature>
<protein>
    <recommendedName>
        <fullName evidence="11">DENN domain-containing protein 5B</fullName>
    </recommendedName>
</protein>
<dbReference type="PROSITE" id="PS50211">
    <property type="entry name" value="DENN"/>
    <property type="match status" value="1"/>
</dbReference>
<comment type="similarity">
    <text evidence="2">Belongs to the RAB6IP1 family.</text>
</comment>
<evidence type="ECO:0000256" key="1">
    <source>
        <dbReference type="ARBA" id="ARBA00004370"/>
    </source>
</evidence>
<keyword evidence="3" id="KW-0677">Repeat</keyword>
<feature type="compositionally biased region" description="Basic and acidic residues" evidence="6">
    <location>
        <begin position="1574"/>
        <end position="1583"/>
    </location>
</feature>
<sequence length="1784" mass="194555">MVSVVDYFFTAGLDTEMELEPHFPAKAASESPHPSTNGPYKCRILQHFPENCRGFPFSKDATAMLVMPNGLHFFTQAHPLLRQARPPFRHSFIITREDGRRVYGFALLFPEEVTHPGVKAALKLLETSRVFRDKTASLSSTGSSGVQPAPMRTETASAFRLSSCDQIFSMKAIGVLSRWPFAHGLFGWLEDLWSLIFFRPPHLPQDVTFESFVYNILFEASLGSPGQCLVLQGPNAQHFCFQPAAHEASNQTNAGGAFANSLPIFEYPLIQLLQFFPYDHFIRLLTCVFLEHRIILLSADYYRLMLVAEGVTCLLQPFVWPHVYAPVLPATLTNFLDAPVPYIMGIKVHQRRGAPEQPAGQLSAPVPTLYDGRNFELASETNACYVHIDQGFVEAADELPQFPNLQELGQALERVLFMFLDERRAPFLASGVNASSPAAQSAFSCTSSEQPFGSLKPVAVSSRPPAAIADREDRSLSLSERGIPGSTVIRRPQLQSDPVPSSGPKRSASWRLLEKAAMDQTSPPPILSTGDSTVCSKTTSPPEGGTQPSTDSWSSPTVADDLQAAVEAAVREIVQTHEKAMHNLAEQIGSIQEFPAYSDLLKYNYLIRDIFLFHLAEMFADFETFVISGDAESVSATYSPANENEYSGLQAFDKVGFLSDCPETHIPFLSAFLETQMFASFLDARLLSMGCAVCGQRKATEVEIEGQGLRGEGATATSPLLGAFLARVARCKSQKTQTPEPGGVRSASLHRKLGVPIVRPALGADEGTSAVSLRRIRTFAGALSSHFESVGFYSAPKPHVLFGGQRKCEAFKIPQSSTSRFPTLDTGQLGRSPANRNASLGASQGTVLPSHFLLRAAVASTSTGPSPAVPSAGSTSSPSHCPRCSAVSTTTATVGNSPKTAPRIAQVKGREGLTRLFGASTPFSDLQSPVMAQAHWDFVDALLEECRHRTKRMVIQKMGQEAANLGHNYHSVSEVEENTLVSGLCDLLERIWSHGLQTKHGASALWNHLILYVERNLPTEPALVGDEFSPPPSCQYARASLPFDTRLGGSPSLNIRDGKNNNNNSLSPLTTHINIQSPRLDDYTPAASPRPVQTPGGLPPMDMAGYASLPRSRESRWTERQVGGQSVGRSLSLTPSQRVHRSPAATRMRSFLPSWVSSRSAVISATPIVTETTSAGGSASTGGNSASNVLVVDVSGLRDDALTDSELFGRDVFGVRSTVDAKSQIGLARAFVRLALEKKRLSIYLKLLLSDAPLLRELYARHAFLRCEEEREQFIVHLLSLNAVDYYSFTRMLPKAELIYRISVVTGRKQIGRCSAAVWISLRGHLGSSGTIELERSGTYVEFKHRNLGILNTLRIGHDNAGLTPKMFVEAVLVSTPLTGHVYTFHCNHWLGRGVEDSSCERLLIGQIAHVSKKGTVTIPRSVDDPAESLSSSNLSIPTLKFYGHESINPVAEALIDGLANSVNRLAKHFANSGAEGEMSLSALLCGDGGLVPTLNAIFTYGFRSGRLFQRKLYAWDFFARFVQHYTNDQTGQLQGAEMYIGGFNVSFSQMQQQQPHAAQPSFQLSTNQQQRHHSVEPSRSYESRTLPRPSVATGSGPYNVDSRSSGAPRRLQEFRPILLGRSPSPAASHLYRGGGGVSGRPPLSLSQPCSPANRGIWNPMRRIPAPTAEFARDLPLSLSSMVSPIPGRPYALVLENFIATFNLVNRSGANVGKLGKFQRLICIGCRDHTLATWLPVLAAGPVASQLYDSQSFLLNCDLRNSIQTLLFSLNDFDFRLDPVILGN</sequence>
<dbReference type="Pfam" id="PF03455">
    <property type="entry name" value="dDENN"/>
    <property type="match status" value="1"/>
</dbReference>
<dbReference type="PANTHER" id="PTHR46070">
    <property type="entry name" value="PINSTRIPE, ISOFORM A"/>
    <property type="match status" value="1"/>
</dbReference>
<comment type="caution">
    <text evidence="5">Lacks conserved residue(s) required for the propagation of feature annotation.</text>
</comment>
<dbReference type="InterPro" id="IPR001024">
    <property type="entry name" value="PLAT/LH2_dom"/>
</dbReference>
<dbReference type="InterPro" id="IPR047278">
    <property type="entry name" value="DEN5A/B"/>
</dbReference>
<gene>
    <name evidence="10" type="ORF">TR147516</name>
</gene>
<name>A0A0X3PZY2_SCHSO</name>
<feature type="domain" description="PLAT" evidence="7">
    <location>
        <begin position="1298"/>
        <end position="1405"/>
    </location>
</feature>
<dbReference type="InterPro" id="IPR036392">
    <property type="entry name" value="PLAT/LH2_dom_sf"/>
</dbReference>
<feature type="region of interest" description="Disordered" evidence="6">
    <location>
        <begin position="1551"/>
        <end position="1608"/>
    </location>
</feature>
<dbReference type="InterPro" id="IPR043153">
    <property type="entry name" value="DENN_C"/>
</dbReference>
<feature type="region of interest" description="Disordered" evidence="6">
    <location>
        <begin position="863"/>
        <end position="882"/>
    </location>
</feature>
<keyword evidence="4" id="KW-0472">Membrane</keyword>
<dbReference type="SMART" id="SM00593">
    <property type="entry name" value="RUN"/>
    <property type="match status" value="2"/>
</dbReference>
<dbReference type="InterPro" id="IPR037213">
    <property type="entry name" value="Run_dom_sf"/>
</dbReference>
<dbReference type="SMART" id="SM00801">
    <property type="entry name" value="dDENN"/>
    <property type="match status" value="1"/>
</dbReference>
<feature type="region of interest" description="Disordered" evidence="6">
    <location>
        <begin position="1048"/>
        <end position="1144"/>
    </location>
</feature>
<evidence type="ECO:0008006" key="11">
    <source>
        <dbReference type="Google" id="ProtNLM"/>
    </source>
</evidence>
<dbReference type="PROSITE" id="PS50095">
    <property type="entry name" value="PLAT"/>
    <property type="match status" value="1"/>
</dbReference>
<dbReference type="EMBL" id="GEEE01005772">
    <property type="protein sequence ID" value="JAP57453.1"/>
    <property type="molecule type" value="Transcribed_RNA"/>
</dbReference>
<dbReference type="Pfam" id="PF02759">
    <property type="entry name" value="RUN"/>
    <property type="match status" value="2"/>
</dbReference>
<dbReference type="GO" id="GO:0016020">
    <property type="term" value="C:membrane"/>
    <property type="evidence" value="ECO:0007669"/>
    <property type="project" value="UniProtKB-SubCell"/>
</dbReference>
<dbReference type="Pfam" id="PF01477">
    <property type="entry name" value="PLAT"/>
    <property type="match status" value="1"/>
</dbReference>
<reference evidence="10" key="1">
    <citation type="submission" date="2016-01" db="EMBL/GenBank/DDBJ databases">
        <title>Reference transcriptome for the parasite Schistocephalus solidus: insights into the molecular evolution of parasitism.</title>
        <authorList>
            <person name="Hebert F.O."/>
            <person name="Grambauer S."/>
            <person name="Barber I."/>
            <person name="Landry C.R."/>
            <person name="Aubin-Horth N."/>
        </authorList>
    </citation>
    <scope>NUCLEOTIDE SEQUENCE</scope>
</reference>
<dbReference type="PANTHER" id="PTHR46070:SF1">
    <property type="entry name" value="PINSTRIPE, ISOFORM A"/>
    <property type="match status" value="1"/>
</dbReference>
<comment type="subcellular location">
    <subcellularLocation>
        <location evidence="1">Membrane</location>
    </subcellularLocation>
</comment>
<feature type="compositionally biased region" description="Polar residues" evidence="6">
    <location>
        <begin position="1123"/>
        <end position="1137"/>
    </location>
</feature>
<dbReference type="Gene3D" id="3.40.50.11500">
    <property type="match status" value="1"/>
</dbReference>
<dbReference type="PROSITE" id="PS50826">
    <property type="entry name" value="RUN"/>
    <property type="match status" value="2"/>
</dbReference>
<feature type="compositionally biased region" description="Low complexity" evidence="6">
    <location>
        <begin position="1551"/>
        <end position="1564"/>
    </location>
</feature>
<feature type="compositionally biased region" description="Polar residues" evidence="6">
    <location>
        <begin position="529"/>
        <end position="556"/>
    </location>
</feature>
<accession>A0A0X3PZY2</accession>
<dbReference type="SMART" id="SM00800">
    <property type="entry name" value="uDENN"/>
    <property type="match status" value="1"/>
</dbReference>
<dbReference type="Pfam" id="PF02141">
    <property type="entry name" value="DENN"/>
    <property type="match status" value="1"/>
</dbReference>
<feature type="domain" description="RUN" evidence="9">
    <location>
        <begin position="975"/>
        <end position="1294"/>
    </location>
</feature>
<dbReference type="GO" id="GO:0005085">
    <property type="term" value="F:guanyl-nucleotide exchange factor activity"/>
    <property type="evidence" value="ECO:0007669"/>
    <property type="project" value="InterPro"/>
</dbReference>
<evidence type="ECO:0000259" key="8">
    <source>
        <dbReference type="PROSITE" id="PS50211"/>
    </source>
</evidence>
<feature type="domain" description="RUN" evidence="9">
    <location>
        <begin position="1482"/>
        <end position="1782"/>
    </location>
</feature>
<dbReference type="InterPro" id="IPR004012">
    <property type="entry name" value="Run_dom"/>
</dbReference>
<dbReference type="InterPro" id="IPR001194">
    <property type="entry name" value="cDENN_dom"/>
</dbReference>
<evidence type="ECO:0000259" key="7">
    <source>
        <dbReference type="PROSITE" id="PS50095"/>
    </source>
</evidence>
<dbReference type="InterPro" id="IPR005113">
    <property type="entry name" value="uDENN_dom"/>
</dbReference>
<evidence type="ECO:0000256" key="6">
    <source>
        <dbReference type="SAM" id="MobiDB-lite"/>
    </source>
</evidence>
<evidence type="ECO:0000256" key="4">
    <source>
        <dbReference type="ARBA" id="ARBA00023136"/>
    </source>
</evidence>
<evidence type="ECO:0000256" key="2">
    <source>
        <dbReference type="ARBA" id="ARBA00006664"/>
    </source>
</evidence>
<dbReference type="InterPro" id="IPR005112">
    <property type="entry name" value="dDENN_dom"/>
</dbReference>